<feature type="transmembrane region" description="Helical" evidence="1">
    <location>
        <begin position="75"/>
        <end position="97"/>
    </location>
</feature>
<name>A0ABV5FG87_9FLAO</name>
<reference evidence="2 3" key="1">
    <citation type="submission" date="2024-09" db="EMBL/GenBank/DDBJ databases">
        <authorList>
            <person name="Sun Q."/>
            <person name="Mori K."/>
        </authorList>
    </citation>
    <scope>NUCLEOTIDE SEQUENCE [LARGE SCALE GENOMIC DNA]</scope>
    <source>
        <strain evidence="2 3">CECT 7908</strain>
    </source>
</reference>
<keyword evidence="3" id="KW-1185">Reference proteome</keyword>
<evidence type="ECO:0000313" key="3">
    <source>
        <dbReference type="Proteomes" id="UP001589589"/>
    </source>
</evidence>
<gene>
    <name evidence="2" type="ORF">ACFFUQ_00930</name>
</gene>
<feature type="transmembrane region" description="Helical" evidence="1">
    <location>
        <begin position="103"/>
        <end position="122"/>
    </location>
</feature>
<keyword evidence="1" id="KW-1133">Transmembrane helix</keyword>
<feature type="transmembrane region" description="Helical" evidence="1">
    <location>
        <begin position="166"/>
        <end position="184"/>
    </location>
</feature>
<feature type="transmembrane region" description="Helical" evidence="1">
    <location>
        <begin position="143"/>
        <end position="160"/>
    </location>
</feature>
<evidence type="ECO:0000256" key="1">
    <source>
        <dbReference type="SAM" id="Phobius"/>
    </source>
</evidence>
<protein>
    <recommendedName>
        <fullName evidence="4">ABC transporter permease</fullName>
    </recommendedName>
</protein>
<keyword evidence="1" id="KW-0472">Membrane</keyword>
<dbReference type="RefSeq" id="WP_290267518.1">
    <property type="nucleotide sequence ID" value="NZ_JAUFQQ010000005.1"/>
</dbReference>
<comment type="caution">
    <text evidence="2">The sequence shown here is derived from an EMBL/GenBank/DDBJ whole genome shotgun (WGS) entry which is preliminary data.</text>
</comment>
<evidence type="ECO:0008006" key="4">
    <source>
        <dbReference type="Google" id="ProtNLM"/>
    </source>
</evidence>
<feature type="transmembrane region" description="Helical" evidence="1">
    <location>
        <begin position="234"/>
        <end position="252"/>
    </location>
</feature>
<accession>A0ABV5FG87</accession>
<dbReference type="Proteomes" id="UP001589589">
    <property type="component" value="Unassembled WGS sequence"/>
</dbReference>
<sequence>MIKIVKYLILIRFRRILPKDDYLAITLFLAFYVVVIYFLNQLFPRYSYYFLISVLELVFYHQSRKDIDLLKTNKNYRLILFTEYMVYSAPYLIIYIINQRWDILVLHFIILSLLIQISKFGYKIIKYPFKLLDPFWHISFRKNKLILAMPLVVFLNYIGNESQNENLNLASLFVVSLIGCIPSFKREHLIHIKMSAFDSKNYLLKQIQATLYNTLLISIALIICLMIFKKWDLLLYIPLVFVFPVINVLFKYSFFSNEIVHQLFLALFIINIPIGLPFLILPYLYYRAIKTINNLKYVTD</sequence>
<keyword evidence="1" id="KW-0812">Transmembrane</keyword>
<feature type="transmembrane region" description="Helical" evidence="1">
    <location>
        <begin position="21"/>
        <end position="40"/>
    </location>
</feature>
<feature type="transmembrane region" description="Helical" evidence="1">
    <location>
        <begin position="264"/>
        <end position="286"/>
    </location>
</feature>
<organism evidence="2 3">
    <name type="scientific">Flavobacterium branchiarum</name>
    <dbReference type="NCBI Taxonomy" id="1114870"/>
    <lineage>
        <taxon>Bacteria</taxon>
        <taxon>Pseudomonadati</taxon>
        <taxon>Bacteroidota</taxon>
        <taxon>Flavobacteriia</taxon>
        <taxon>Flavobacteriales</taxon>
        <taxon>Flavobacteriaceae</taxon>
        <taxon>Flavobacterium</taxon>
    </lineage>
</organism>
<feature type="transmembrane region" description="Helical" evidence="1">
    <location>
        <begin position="209"/>
        <end position="228"/>
    </location>
</feature>
<proteinExistence type="predicted"/>
<dbReference type="EMBL" id="JBHMEX010000003">
    <property type="protein sequence ID" value="MFB9062564.1"/>
    <property type="molecule type" value="Genomic_DNA"/>
</dbReference>
<evidence type="ECO:0000313" key="2">
    <source>
        <dbReference type="EMBL" id="MFB9062564.1"/>
    </source>
</evidence>